<comment type="caution">
    <text evidence="11">The sequence shown here is derived from an EMBL/GenBank/DDBJ whole genome shotgun (WGS) entry which is preliminary data.</text>
</comment>
<dbReference type="EMBL" id="AFZG01000012">
    <property type="protein sequence ID" value="EHL19988.1"/>
    <property type="molecule type" value="Genomic_DNA"/>
</dbReference>
<evidence type="ECO:0000256" key="2">
    <source>
        <dbReference type="ARBA" id="ARBA00009772"/>
    </source>
</evidence>
<evidence type="ECO:0000313" key="13">
    <source>
        <dbReference type="Proteomes" id="UP000003379"/>
    </source>
</evidence>
<evidence type="ECO:0000313" key="14">
    <source>
        <dbReference type="Proteomes" id="UP000006437"/>
    </source>
</evidence>
<keyword evidence="11" id="KW-0966">Cell projection</keyword>
<name>G9WYA0_9FIRM</name>
<feature type="transmembrane region" description="Helical" evidence="10">
    <location>
        <begin position="79"/>
        <end position="103"/>
    </location>
</feature>
<comment type="subcellular location">
    <subcellularLocation>
        <location evidence="10">Cell membrane</location>
        <topology evidence="10">Multi-pass membrane protein</topology>
    </subcellularLocation>
    <subcellularLocation>
        <location evidence="10">Bacterial flagellum basal body</location>
    </subcellularLocation>
</comment>
<accession>G9XAG8</accession>
<dbReference type="BioCyc" id="EBAC796937-HMP:GMGH-1153-MONOMER"/>
<gene>
    <name evidence="12" type="ORF">HMPREF9628_00985</name>
    <name evidence="11" type="ORF">HMPREF9629_01151</name>
</gene>
<keyword evidence="11" id="KW-0969">Cilium</keyword>
<dbReference type="EMBL" id="AFZE01000002">
    <property type="protein sequence ID" value="EHL16604.1"/>
    <property type="molecule type" value="Genomic_DNA"/>
</dbReference>
<feature type="transmembrane region" description="Helical" evidence="10">
    <location>
        <begin position="15"/>
        <end position="33"/>
    </location>
</feature>
<reference evidence="11 14" key="1">
    <citation type="submission" date="2011-08" db="EMBL/GenBank/DDBJ databases">
        <title>The Genome Sequence of Eubacteriaceae bacterium ACC19a.</title>
        <authorList>
            <consortium name="The Broad Institute Genome Sequencing Platform"/>
            <person name="Earl A."/>
            <person name="Ward D."/>
            <person name="Feldgarden M."/>
            <person name="Gevers D."/>
            <person name="Sizova M."/>
            <person name="Hazen A."/>
            <person name="Epstein S."/>
            <person name="Young S.K."/>
            <person name="Zeng Q."/>
            <person name="Gargeya S."/>
            <person name="Fitzgerald M."/>
            <person name="Haas B."/>
            <person name="Abouelleil A."/>
            <person name="Alvarado L."/>
            <person name="Arachchi H.M."/>
            <person name="Berlin A."/>
            <person name="Brown A."/>
            <person name="Chapman S.B."/>
            <person name="Chen Z."/>
            <person name="Dunbar C."/>
            <person name="Freedman E."/>
            <person name="Gearin G."/>
            <person name="Gellesch M."/>
            <person name="Goldberg J."/>
            <person name="Griggs A."/>
            <person name="Gujja S."/>
            <person name="Heiman D."/>
            <person name="Howarth C."/>
            <person name="Larson L."/>
            <person name="Lui A."/>
            <person name="MacDonald P.J.P."/>
            <person name="Montmayeur A."/>
            <person name="Murphy C."/>
            <person name="Neiman D."/>
            <person name="Pearson M."/>
            <person name="Priest M."/>
            <person name="Roberts A."/>
            <person name="Saif S."/>
            <person name="Shea T."/>
            <person name="Shenoy N."/>
            <person name="Sisk P."/>
            <person name="Stolte C."/>
            <person name="Sykes S."/>
            <person name="Wortman J."/>
            <person name="Nusbaum C."/>
            <person name="Birren B."/>
        </authorList>
    </citation>
    <scope>NUCLEOTIDE SEQUENCE [LARGE SCALE GENOMIC DNA]</scope>
    <source>
        <strain evidence="11 14">ACC19a</strain>
    </source>
</reference>
<evidence type="ECO:0000313" key="11">
    <source>
        <dbReference type="EMBL" id="EHL16604.1"/>
    </source>
</evidence>
<dbReference type="GO" id="GO:0006605">
    <property type="term" value="P:protein targeting"/>
    <property type="evidence" value="ECO:0007669"/>
    <property type="project" value="UniProtKB-UniRule"/>
</dbReference>
<feature type="transmembrane region" description="Helical" evidence="10">
    <location>
        <begin position="40"/>
        <end position="59"/>
    </location>
</feature>
<keyword evidence="6 10" id="KW-1133">Transmembrane helix</keyword>
<evidence type="ECO:0000256" key="6">
    <source>
        <dbReference type="ARBA" id="ARBA00022989"/>
    </source>
</evidence>
<reference evidence="12 13" key="2">
    <citation type="submission" date="2011-08" db="EMBL/GenBank/DDBJ databases">
        <title>The Genome Sequence of Eubacteriaceae bacterium CM5.</title>
        <authorList>
            <consortium name="The Broad Institute Genome Sequencing Platform"/>
            <person name="Earl A."/>
            <person name="Ward D."/>
            <person name="Feldgarden M."/>
            <person name="Gevers D."/>
            <person name="Sizova M."/>
            <person name="Hazen A."/>
            <person name="Epstein S."/>
            <person name="Young S.K."/>
            <person name="Zeng Q."/>
            <person name="Gargeya S."/>
            <person name="Fitzgerald M."/>
            <person name="Haas B."/>
            <person name="Abouelleil A."/>
            <person name="Alvarado L."/>
            <person name="Arachchi H.M."/>
            <person name="Berlin A."/>
            <person name="Brown A."/>
            <person name="Chapman S.B."/>
            <person name="Chen Z."/>
            <person name="Dunbar C."/>
            <person name="Freedman E."/>
            <person name="Gearin G."/>
            <person name="Gellesch M."/>
            <person name="Goldberg J."/>
            <person name="Griggs A."/>
            <person name="Gujja S."/>
            <person name="Heiman D."/>
            <person name="Howarth C."/>
            <person name="Larson L."/>
            <person name="Lui A."/>
            <person name="MacDonald P.J.P."/>
            <person name="Montmayeur A."/>
            <person name="Murphy C."/>
            <person name="Neiman D."/>
            <person name="Pearson M."/>
            <person name="Priest M."/>
            <person name="Roberts A."/>
            <person name="Saif S."/>
            <person name="Shea T."/>
            <person name="Shenoy N."/>
            <person name="Sisk P."/>
            <person name="Stolte C."/>
            <person name="Sykes S."/>
            <person name="Wortman J."/>
            <person name="Nusbaum C."/>
            <person name="Birren B."/>
        </authorList>
    </citation>
    <scope>NUCLEOTIDE SEQUENCE [LARGE SCALE GENOMIC DNA]</scope>
    <source>
        <strain evidence="12 13">CM5</strain>
    </source>
</reference>
<proteinExistence type="inferred from homology"/>
<dbReference type="PANTHER" id="PTHR30065">
    <property type="entry name" value="FLAGELLAR BIOSYNTHETIC PROTEIN FLIR"/>
    <property type="match status" value="1"/>
</dbReference>
<dbReference type="HOGENOM" id="CLU_063626_2_3_9"/>
<dbReference type="Pfam" id="PF01311">
    <property type="entry name" value="Bac_export_1"/>
    <property type="match status" value="1"/>
</dbReference>
<dbReference type="PRINTS" id="PR00953">
    <property type="entry name" value="TYPE3IMRPROT"/>
</dbReference>
<dbReference type="NCBIfam" id="TIGR01400">
    <property type="entry name" value="fliR"/>
    <property type="match status" value="1"/>
</dbReference>
<keyword evidence="7 10" id="KW-0472">Membrane</keyword>
<evidence type="ECO:0000256" key="4">
    <source>
        <dbReference type="ARBA" id="ARBA00022475"/>
    </source>
</evidence>
<sequence length="260" mass="29181">MFTDLLTLVTKSMDLFILIFSRMMGMFFIAPMFSRNNIPATVKVGLSMIMSYIILPFIISETELQVETAEFIFLIVKEVFTGFCIGLCANVIFNIFSAAGANADIQIGLSMAQMMDTSTGEQRTVTGQLFNAFAFLIFFAVDAHHLLIKAIVNSFKLLPINTINLYTDNFISFVIKLYGYVTVASIQLVIPIIIVLFLGNVLLAFMSKVMPQMNVFIVGMPFKIIVGFMIFSFTLSSVKGIILEVLKKMMEYLYLFINIS</sequence>
<keyword evidence="5 10" id="KW-0812">Transmembrane</keyword>
<dbReference type="PATRIC" id="fig|796937.3.peg.343"/>
<evidence type="ECO:0000256" key="7">
    <source>
        <dbReference type="ARBA" id="ARBA00023136"/>
    </source>
</evidence>
<dbReference type="AlphaFoldDB" id="G9WYA0"/>
<comment type="similarity">
    <text evidence="2 10">Belongs to the FliR/MopE/SpaR family.</text>
</comment>
<dbReference type="PANTHER" id="PTHR30065:SF1">
    <property type="entry name" value="SURFACE PRESENTATION OF ANTIGENS PROTEIN SPAR"/>
    <property type="match status" value="1"/>
</dbReference>
<dbReference type="Proteomes" id="UP000006437">
    <property type="component" value="Unassembled WGS sequence"/>
</dbReference>
<dbReference type="GO" id="GO:0005886">
    <property type="term" value="C:plasma membrane"/>
    <property type="evidence" value="ECO:0007669"/>
    <property type="project" value="UniProtKB-SubCell"/>
</dbReference>
<feature type="transmembrane region" description="Helical" evidence="10">
    <location>
        <begin position="224"/>
        <end position="246"/>
    </location>
</feature>
<feature type="transmembrane region" description="Helical" evidence="10">
    <location>
        <begin position="124"/>
        <end position="141"/>
    </location>
</feature>
<protein>
    <recommendedName>
        <fullName evidence="3 9">Flagellar biosynthetic protein FliR</fullName>
    </recommendedName>
</protein>
<dbReference type="RefSeq" id="WP_009525386.1">
    <property type="nucleotide sequence ID" value="NZ_JH414551.1"/>
</dbReference>
<organism evidence="11 14">
    <name type="scientific">Peptoanaerobacter stomatis</name>
    <dbReference type="NCBI Taxonomy" id="796937"/>
    <lineage>
        <taxon>Bacteria</taxon>
        <taxon>Bacillati</taxon>
        <taxon>Bacillota</taxon>
        <taxon>Clostridia</taxon>
        <taxon>Peptostreptococcales</taxon>
        <taxon>Filifactoraceae</taxon>
        <taxon>Peptoanaerobacter</taxon>
    </lineage>
</organism>
<dbReference type="Proteomes" id="UP000003379">
    <property type="component" value="Unassembled WGS sequence"/>
</dbReference>
<evidence type="ECO:0000256" key="10">
    <source>
        <dbReference type="RuleBase" id="RU362071"/>
    </source>
</evidence>
<keyword evidence="4 10" id="KW-1003">Cell membrane</keyword>
<comment type="function">
    <text evidence="1 10">Role in flagellar biosynthesis.</text>
</comment>
<evidence type="ECO:0000256" key="9">
    <source>
        <dbReference type="NCBIfam" id="TIGR01400"/>
    </source>
</evidence>
<accession>G9WYA0</accession>
<evidence type="ECO:0000256" key="1">
    <source>
        <dbReference type="ARBA" id="ARBA00002578"/>
    </source>
</evidence>
<dbReference type="GO" id="GO:0044780">
    <property type="term" value="P:bacterial-type flagellum assembly"/>
    <property type="evidence" value="ECO:0007669"/>
    <property type="project" value="UniProtKB-UniRule"/>
</dbReference>
<keyword evidence="8 10" id="KW-0975">Bacterial flagellum</keyword>
<dbReference type="GO" id="GO:0009425">
    <property type="term" value="C:bacterial-type flagellum basal body"/>
    <property type="evidence" value="ECO:0007669"/>
    <property type="project" value="UniProtKB-SubCell"/>
</dbReference>
<evidence type="ECO:0000256" key="3">
    <source>
        <dbReference type="ARBA" id="ARBA00021717"/>
    </source>
</evidence>
<dbReference type="InterPro" id="IPR006303">
    <property type="entry name" value="FliR"/>
</dbReference>
<keyword evidence="11" id="KW-0282">Flagellum</keyword>
<evidence type="ECO:0000313" key="12">
    <source>
        <dbReference type="EMBL" id="EHL19988.1"/>
    </source>
</evidence>
<evidence type="ECO:0000256" key="5">
    <source>
        <dbReference type="ARBA" id="ARBA00022692"/>
    </source>
</evidence>
<evidence type="ECO:0000256" key="8">
    <source>
        <dbReference type="ARBA" id="ARBA00023143"/>
    </source>
</evidence>
<feature type="transmembrane region" description="Helical" evidence="10">
    <location>
        <begin position="178"/>
        <end position="204"/>
    </location>
</feature>
<dbReference type="InterPro" id="IPR002010">
    <property type="entry name" value="T3SS_IM_R"/>
</dbReference>
<dbReference type="STRING" id="796937.HMPREF9630_00440"/>